<gene>
    <name evidence="3" type="ORF">Enr17x_51150</name>
</gene>
<feature type="region of interest" description="Disordered" evidence="1">
    <location>
        <begin position="43"/>
        <end position="89"/>
    </location>
</feature>
<accession>A0A518IJ01</accession>
<dbReference type="EMBL" id="CP037452">
    <property type="protein sequence ID" value="QDV53045.1"/>
    <property type="molecule type" value="Genomic_DNA"/>
</dbReference>
<evidence type="ECO:0000313" key="3">
    <source>
        <dbReference type="EMBL" id="QDV53045.1"/>
    </source>
</evidence>
<keyword evidence="4" id="KW-1185">Reference proteome</keyword>
<dbReference type="AlphaFoldDB" id="A0A518IJ01"/>
<reference evidence="3 4" key="1">
    <citation type="submission" date="2019-03" db="EMBL/GenBank/DDBJ databases">
        <title>Deep-cultivation of Planctomycetes and their phenomic and genomic characterization uncovers novel biology.</title>
        <authorList>
            <person name="Wiegand S."/>
            <person name="Jogler M."/>
            <person name="Boedeker C."/>
            <person name="Pinto D."/>
            <person name="Vollmers J."/>
            <person name="Rivas-Marin E."/>
            <person name="Kohn T."/>
            <person name="Peeters S.H."/>
            <person name="Heuer A."/>
            <person name="Rast P."/>
            <person name="Oberbeckmann S."/>
            <person name="Bunk B."/>
            <person name="Jeske O."/>
            <person name="Meyerdierks A."/>
            <person name="Storesund J.E."/>
            <person name="Kallscheuer N."/>
            <person name="Luecker S."/>
            <person name="Lage O.M."/>
            <person name="Pohl T."/>
            <person name="Merkel B.J."/>
            <person name="Hornburger P."/>
            <person name="Mueller R.-W."/>
            <person name="Bruemmer F."/>
            <person name="Labrenz M."/>
            <person name="Spormann A.M."/>
            <person name="Op den Camp H."/>
            <person name="Overmann J."/>
            <person name="Amann R."/>
            <person name="Jetten M.S.M."/>
            <person name="Mascher T."/>
            <person name="Medema M.H."/>
            <person name="Devos D.P."/>
            <person name="Kaster A.-K."/>
            <person name="Ovreas L."/>
            <person name="Rohde M."/>
            <person name="Galperin M.Y."/>
            <person name="Jogler C."/>
        </authorList>
    </citation>
    <scope>NUCLEOTIDE SEQUENCE [LARGE SCALE GENOMIC DNA]</scope>
    <source>
        <strain evidence="3 4">Enr17</strain>
    </source>
</reference>
<keyword evidence="2" id="KW-0472">Membrane</keyword>
<protein>
    <submittedName>
        <fullName evidence="3">Uncharacterized protein</fullName>
    </submittedName>
</protein>
<evidence type="ECO:0000313" key="4">
    <source>
        <dbReference type="Proteomes" id="UP000318313"/>
    </source>
</evidence>
<organism evidence="3 4">
    <name type="scientific">Gimesia fumaroli</name>
    <dbReference type="NCBI Taxonomy" id="2527976"/>
    <lineage>
        <taxon>Bacteria</taxon>
        <taxon>Pseudomonadati</taxon>
        <taxon>Planctomycetota</taxon>
        <taxon>Planctomycetia</taxon>
        <taxon>Planctomycetales</taxon>
        <taxon>Planctomycetaceae</taxon>
        <taxon>Gimesia</taxon>
    </lineage>
</organism>
<evidence type="ECO:0000256" key="2">
    <source>
        <dbReference type="SAM" id="Phobius"/>
    </source>
</evidence>
<keyword evidence="2" id="KW-1133">Transmembrane helix</keyword>
<dbReference type="OrthoDB" id="289709at2"/>
<dbReference type="RefSeq" id="WP_145312292.1">
    <property type="nucleotide sequence ID" value="NZ_CP037452.1"/>
</dbReference>
<proteinExistence type="predicted"/>
<name>A0A518IJ01_9PLAN</name>
<keyword evidence="2" id="KW-0812">Transmembrane</keyword>
<sequence>MMPDELEYKTRNLKRIHPGFGLVVFITLVSGLLIYKIQSRDSQGLKSEPQSTQTVSHNPNALPETENARHHSEESLPDREIPDTSLSQATPQTEIVMTQTANRQPLLPDVGTLKKGELESTSWQNPFYRLLWKNKGWQFTDEGMVSTPQQISAATFVRPYQKISVSFAVEVEQNLPAFELQLLTRDPEHLEKVLVTSSVHFQQDSVSVSAELNEATKELKRTKLHLEKSPKSKRIRIRFVGTGNRFVISVGRRRVLTCTQPAQQSGKECYLSFLAEADPVKITALRIEGE</sequence>
<feature type="compositionally biased region" description="Polar residues" evidence="1">
    <location>
        <begin position="43"/>
        <end position="59"/>
    </location>
</feature>
<dbReference type="Proteomes" id="UP000318313">
    <property type="component" value="Chromosome"/>
</dbReference>
<feature type="compositionally biased region" description="Basic and acidic residues" evidence="1">
    <location>
        <begin position="66"/>
        <end position="82"/>
    </location>
</feature>
<evidence type="ECO:0000256" key="1">
    <source>
        <dbReference type="SAM" id="MobiDB-lite"/>
    </source>
</evidence>
<dbReference type="KEGG" id="gfm:Enr17x_51150"/>
<feature type="transmembrane region" description="Helical" evidence="2">
    <location>
        <begin position="20"/>
        <end position="37"/>
    </location>
</feature>